<evidence type="ECO:0000256" key="2">
    <source>
        <dbReference type="ARBA" id="ARBA00022475"/>
    </source>
</evidence>
<dbReference type="PANTHER" id="PTHR33908:SF11">
    <property type="entry name" value="MEMBRANE PROTEIN"/>
    <property type="match status" value="1"/>
</dbReference>
<dbReference type="PANTHER" id="PTHR33908">
    <property type="entry name" value="MANNOSYLTRANSFERASE YKCB-RELATED"/>
    <property type="match status" value="1"/>
</dbReference>
<feature type="transmembrane region" description="Helical" evidence="8">
    <location>
        <begin position="64"/>
        <end position="89"/>
    </location>
</feature>
<dbReference type="InterPro" id="IPR038731">
    <property type="entry name" value="RgtA/B/C-like"/>
</dbReference>
<dbReference type="Proteomes" id="UP000178249">
    <property type="component" value="Unassembled WGS sequence"/>
</dbReference>
<sequence>MTLLVPAIIGVALVVGCIVRFAGLTYALPLDVMGDEFGHVATAFSFLNEKTLVASHEFSYVPSLLAVILTPFFALYGLGGVVFGSFSGIDAFTEFAILQSSWFIVGPRILSGIFGVAFLWFLFLFTRRLTNRDTALLAVLFAAFDFWLVHESQVGHLWMPTTTLLLAGFYALLRVAESGSLRWYLTAAFLIGLGYWAGFIPVVLLFWLFVAHWFAPNRKFTNLLWGGGLGIFLIGIISYLNPYSFVRQFGRALRTALETIGISVFPNLPVVSEVSVSVSDKIGLLTRILFFDNPFLVVLGLIGIMLFVYRRGVGSFPVILLGGFSLFYVIVFLFAWPGPDNRYMLPLLPGLLFGAAYAVMAAFENTRGNIVRVSGALALICALSWGIIGSIGYTRLLVAEDTRLAAHAWMIDHIPADSTILVAAKYFELPRNRAVLEYLFSHEPSALRTRDRYLLEHTDRVPTPAYFVLSLGEREALSADASLSFSYMVRSWYRPEEKYSVPEGYTLIATFYPHDPVIPLTDELLQNPDNPFTSLTLVRNLGPYVEVYEKAK</sequence>
<keyword evidence="3" id="KW-0328">Glycosyltransferase</keyword>
<keyword evidence="5 8" id="KW-0812">Transmembrane</keyword>
<evidence type="ECO:0000256" key="5">
    <source>
        <dbReference type="ARBA" id="ARBA00022692"/>
    </source>
</evidence>
<evidence type="ECO:0000313" key="11">
    <source>
        <dbReference type="Proteomes" id="UP000178249"/>
    </source>
</evidence>
<feature type="transmembrane region" description="Helical" evidence="8">
    <location>
        <begin position="370"/>
        <end position="393"/>
    </location>
</feature>
<dbReference type="Pfam" id="PF13231">
    <property type="entry name" value="PMT_2"/>
    <property type="match status" value="1"/>
</dbReference>
<evidence type="ECO:0000256" key="7">
    <source>
        <dbReference type="ARBA" id="ARBA00023136"/>
    </source>
</evidence>
<feature type="transmembrane region" description="Helical" evidence="8">
    <location>
        <begin position="316"/>
        <end position="337"/>
    </location>
</feature>
<feature type="transmembrane region" description="Helical" evidence="8">
    <location>
        <begin position="185"/>
        <end position="210"/>
    </location>
</feature>
<gene>
    <name evidence="10" type="ORF">A2841_01515</name>
</gene>
<evidence type="ECO:0000313" key="10">
    <source>
        <dbReference type="EMBL" id="OGG43077.1"/>
    </source>
</evidence>
<dbReference type="InterPro" id="IPR050297">
    <property type="entry name" value="LipidA_mod_glycosyltrf_83"/>
</dbReference>
<keyword evidence="6 8" id="KW-1133">Transmembrane helix</keyword>
<reference evidence="10 11" key="1">
    <citation type="journal article" date="2016" name="Nat. Commun.">
        <title>Thousands of microbial genomes shed light on interconnected biogeochemical processes in an aquifer system.</title>
        <authorList>
            <person name="Anantharaman K."/>
            <person name="Brown C.T."/>
            <person name="Hug L.A."/>
            <person name="Sharon I."/>
            <person name="Castelle C.J."/>
            <person name="Probst A.J."/>
            <person name="Thomas B.C."/>
            <person name="Singh A."/>
            <person name="Wilkins M.J."/>
            <person name="Karaoz U."/>
            <person name="Brodie E.L."/>
            <person name="Williams K.H."/>
            <person name="Hubbard S.S."/>
            <person name="Banfield J.F."/>
        </authorList>
    </citation>
    <scope>NUCLEOTIDE SEQUENCE [LARGE SCALE GENOMIC DNA]</scope>
</reference>
<keyword evidence="2" id="KW-1003">Cell membrane</keyword>
<feature type="transmembrane region" description="Helical" evidence="8">
    <location>
        <begin position="343"/>
        <end position="363"/>
    </location>
</feature>
<evidence type="ECO:0000256" key="6">
    <source>
        <dbReference type="ARBA" id="ARBA00022989"/>
    </source>
</evidence>
<evidence type="ECO:0000256" key="3">
    <source>
        <dbReference type="ARBA" id="ARBA00022676"/>
    </source>
</evidence>
<dbReference type="EMBL" id="MFKP01000054">
    <property type="protein sequence ID" value="OGG43077.1"/>
    <property type="molecule type" value="Genomic_DNA"/>
</dbReference>
<feature type="domain" description="Glycosyltransferase RgtA/B/C/D-like" evidence="9">
    <location>
        <begin position="108"/>
        <end position="234"/>
    </location>
</feature>
<evidence type="ECO:0000256" key="4">
    <source>
        <dbReference type="ARBA" id="ARBA00022679"/>
    </source>
</evidence>
<comment type="caution">
    <text evidence="10">The sequence shown here is derived from an EMBL/GenBank/DDBJ whole genome shotgun (WGS) entry which is preliminary data.</text>
</comment>
<dbReference type="GO" id="GO:0009103">
    <property type="term" value="P:lipopolysaccharide biosynthetic process"/>
    <property type="evidence" value="ECO:0007669"/>
    <property type="project" value="UniProtKB-ARBA"/>
</dbReference>
<dbReference type="GO" id="GO:0016763">
    <property type="term" value="F:pentosyltransferase activity"/>
    <property type="evidence" value="ECO:0007669"/>
    <property type="project" value="TreeGrafter"/>
</dbReference>
<dbReference type="AlphaFoldDB" id="A0A1F6C2R1"/>
<keyword evidence="7 8" id="KW-0472">Membrane</keyword>
<feature type="transmembrane region" description="Helical" evidence="8">
    <location>
        <begin position="288"/>
        <end position="309"/>
    </location>
</feature>
<accession>A0A1F6C2R1</accession>
<feature type="transmembrane region" description="Helical" evidence="8">
    <location>
        <begin position="252"/>
        <end position="268"/>
    </location>
</feature>
<feature type="transmembrane region" description="Helical" evidence="8">
    <location>
        <begin position="156"/>
        <end position="173"/>
    </location>
</feature>
<evidence type="ECO:0000259" key="9">
    <source>
        <dbReference type="Pfam" id="PF13231"/>
    </source>
</evidence>
<protein>
    <recommendedName>
        <fullName evidence="9">Glycosyltransferase RgtA/B/C/D-like domain-containing protein</fullName>
    </recommendedName>
</protein>
<keyword evidence="4" id="KW-0808">Transferase</keyword>
<feature type="transmembrane region" description="Helical" evidence="8">
    <location>
        <begin position="222"/>
        <end position="240"/>
    </location>
</feature>
<evidence type="ECO:0000256" key="8">
    <source>
        <dbReference type="SAM" id="Phobius"/>
    </source>
</evidence>
<organism evidence="10 11">
    <name type="scientific">Candidatus Kaiserbacteria bacterium RIFCSPHIGHO2_01_FULL_48_10</name>
    <dbReference type="NCBI Taxonomy" id="1798476"/>
    <lineage>
        <taxon>Bacteria</taxon>
        <taxon>Candidatus Kaiseribacteriota</taxon>
    </lineage>
</organism>
<dbReference type="GO" id="GO:0005886">
    <property type="term" value="C:plasma membrane"/>
    <property type="evidence" value="ECO:0007669"/>
    <property type="project" value="UniProtKB-SubCell"/>
</dbReference>
<comment type="subcellular location">
    <subcellularLocation>
        <location evidence="1">Cell membrane</location>
        <topology evidence="1">Multi-pass membrane protein</topology>
    </subcellularLocation>
</comment>
<proteinExistence type="predicted"/>
<feature type="transmembrane region" description="Helical" evidence="8">
    <location>
        <begin position="101"/>
        <end position="122"/>
    </location>
</feature>
<evidence type="ECO:0000256" key="1">
    <source>
        <dbReference type="ARBA" id="ARBA00004651"/>
    </source>
</evidence>
<name>A0A1F6C2R1_9BACT</name>
<feature type="transmembrane region" description="Helical" evidence="8">
    <location>
        <begin position="6"/>
        <end position="28"/>
    </location>
</feature>